<evidence type="ECO:0000313" key="2">
    <source>
        <dbReference type="EMBL" id="QIB74171.1"/>
    </source>
</evidence>
<accession>A0A6C0UIN7</accession>
<dbReference type="InterPro" id="IPR016954">
    <property type="entry name" value="Uncharacterised_Vng0742h"/>
</dbReference>
<dbReference type="GO" id="GO:0016301">
    <property type="term" value="F:kinase activity"/>
    <property type="evidence" value="ECO:0007669"/>
    <property type="project" value="UniProtKB-KW"/>
</dbReference>
<name>A0A6C0UIN7_9EURY</name>
<organism evidence="2 3">
    <name type="scientific">Halogeometricum borinquense</name>
    <dbReference type="NCBI Taxonomy" id="60847"/>
    <lineage>
        <taxon>Archaea</taxon>
        <taxon>Methanobacteriati</taxon>
        <taxon>Methanobacteriota</taxon>
        <taxon>Stenosarchaea group</taxon>
        <taxon>Halobacteria</taxon>
        <taxon>Halobacteriales</taxon>
        <taxon>Haloferacaceae</taxon>
        <taxon>Halogeometricum</taxon>
    </lineage>
</organism>
<protein>
    <submittedName>
        <fullName evidence="2">Histidine kinase</fullName>
    </submittedName>
</protein>
<dbReference type="AlphaFoldDB" id="A0A6C0UIN7"/>
<keyword evidence="2" id="KW-0808">Transferase</keyword>
<dbReference type="GeneID" id="44079254"/>
<dbReference type="Pfam" id="PF10069">
    <property type="entry name" value="DICT"/>
    <property type="match status" value="1"/>
</dbReference>
<feature type="domain" description="DICT" evidence="1">
    <location>
        <begin position="90"/>
        <end position="206"/>
    </location>
</feature>
<dbReference type="Proteomes" id="UP000465846">
    <property type="component" value="Chromosome"/>
</dbReference>
<evidence type="ECO:0000259" key="1">
    <source>
        <dbReference type="Pfam" id="PF10069"/>
    </source>
</evidence>
<keyword evidence="2" id="KW-0418">Kinase</keyword>
<sequence length="246" mass="27912">MSLIGLIAGVERSEKTLIVHNADDETVESVTERFADRNVHVTAAPADSGPEEYVVLAEGDRVLAATALSEVLPDGGELRTPEFDAKPYKPILNELDETMFTSYDTKRMVAASREIEDRAWRSSGRLYSGFQRYSDFEKQIPVYEQLGSKSYLDVTVLAHPDTELPDHDGTFEVYPSRAKEIRDVWFVAFDGGGNDEAKCALLAEEREPHRFYGFWTYDPATVDYIFDYVDETYLDGRSDRHRMTGR</sequence>
<dbReference type="EMBL" id="CP048739">
    <property type="protein sequence ID" value="QIB74171.1"/>
    <property type="molecule type" value="Genomic_DNA"/>
</dbReference>
<dbReference type="InterPro" id="IPR019278">
    <property type="entry name" value="DICT_dom"/>
</dbReference>
<evidence type="ECO:0000313" key="3">
    <source>
        <dbReference type="Proteomes" id="UP000465846"/>
    </source>
</evidence>
<dbReference type="PIRSF" id="PIRSF030471">
    <property type="entry name" value="STR_Vng0742h_prd"/>
    <property type="match status" value="1"/>
</dbReference>
<proteinExistence type="predicted"/>
<dbReference type="RefSeq" id="WP_163486121.1">
    <property type="nucleotide sequence ID" value="NZ_CP048739.1"/>
</dbReference>
<gene>
    <name evidence="2" type="ORF">G3I44_07595</name>
</gene>
<reference evidence="2 3" key="1">
    <citation type="submission" date="2020-02" db="EMBL/GenBank/DDBJ databases">
        <title>Whole genome sequence of Halogeometricum borinquense strain wsp4.</title>
        <authorList>
            <person name="Verma D.K."/>
            <person name="Gopal K."/>
            <person name="Prasad E.S."/>
        </authorList>
    </citation>
    <scope>NUCLEOTIDE SEQUENCE [LARGE SCALE GENOMIC DNA]</scope>
    <source>
        <strain evidence="3">wsp4</strain>
    </source>
</reference>